<dbReference type="SUPFAM" id="SSF117281">
    <property type="entry name" value="Kelch motif"/>
    <property type="match status" value="1"/>
</dbReference>
<dbReference type="EMBL" id="CP144751">
    <property type="protein sequence ID" value="WVZ86204.1"/>
    <property type="molecule type" value="Genomic_DNA"/>
</dbReference>
<dbReference type="AlphaFoldDB" id="A0AAQ3U5Y9"/>
<name>A0AAQ3U5Y9_PASNO</name>
<dbReference type="PANTHER" id="PTHR46773:SF5">
    <property type="entry name" value="OS04G0487100 PROTEIN"/>
    <property type="match status" value="1"/>
</dbReference>
<dbReference type="InterPro" id="IPR053256">
    <property type="entry name" value="Kelch_repeat-containing"/>
</dbReference>
<protein>
    <recommendedName>
        <fullName evidence="3">Kelch repeat-containing protein</fullName>
    </recommendedName>
</protein>
<dbReference type="InterPro" id="IPR015915">
    <property type="entry name" value="Kelch-typ_b-propeller"/>
</dbReference>
<evidence type="ECO:0000313" key="1">
    <source>
        <dbReference type="EMBL" id="WVZ86204.1"/>
    </source>
</evidence>
<organism evidence="1 2">
    <name type="scientific">Paspalum notatum var. saurae</name>
    <dbReference type="NCBI Taxonomy" id="547442"/>
    <lineage>
        <taxon>Eukaryota</taxon>
        <taxon>Viridiplantae</taxon>
        <taxon>Streptophyta</taxon>
        <taxon>Embryophyta</taxon>
        <taxon>Tracheophyta</taxon>
        <taxon>Spermatophyta</taxon>
        <taxon>Magnoliopsida</taxon>
        <taxon>Liliopsida</taxon>
        <taxon>Poales</taxon>
        <taxon>Poaceae</taxon>
        <taxon>PACMAD clade</taxon>
        <taxon>Panicoideae</taxon>
        <taxon>Andropogonodae</taxon>
        <taxon>Paspaleae</taxon>
        <taxon>Paspalinae</taxon>
        <taxon>Paspalum</taxon>
    </lineage>
</organism>
<sequence>MVSQLMGTAIFEDMPLMDKVTAGSKKVVLKALTVMKADPYEPFKRIANRSRKWGCVVANDKLLVIGGQEGDFMAKPGSPIFKCVRRSEVVYSNVYMLDDGTPWKELPPMPKPDSHIEFAWVNVNSSLIIVGGTTDKHPITKKDGIGWESVSVQSGHTGTFLFALFEWSVVGRLPFRIKTTLVGYWDGWLYFTSGQQDKGPKDPSPKKVVGCMWRTKLHL</sequence>
<dbReference type="PANTHER" id="PTHR46773">
    <property type="match status" value="1"/>
</dbReference>
<evidence type="ECO:0008006" key="3">
    <source>
        <dbReference type="Google" id="ProtNLM"/>
    </source>
</evidence>
<dbReference type="Gene3D" id="2.120.10.80">
    <property type="entry name" value="Kelch-type beta propeller"/>
    <property type="match status" value="1"/>
</dbReference>
<keyword evidence="2" id="KW-1185">Reference proteome</keyword>
<gene>
    <name evidence="1" type="ORF">U9M48_033026</name>
</gene>
<evidence type="ECO:0000313" key="2">
    <source>
        <dbReference type="Proteomes" id="UP001341281"/>
    </source>
</evidence>
<proteinExistence type="predicted"/>
<dbReference type="Proteomes" id="UP001341281">
    <property type="component" value="Chromosome 07"/>
</dbReference>
<reference evidence="1 2" key="1">
    <citation type="submission" date="2024-02" db="EMBL/GenBank/DDBJ databases">
        <title>High-quality chromosome-scale genome assembly of Pensacola bahiagrass (Paspalum notatum Flugge var. saurae).</title>
        <authorList>
            <person name="Vega J.M."/>
            <person name="Podio M."/>
            <person name="Orjuela J."/>
            <person name="Siena L.A."/>
            <person name="Pessino S.C."/>
            <person name="Combes M.C."/>
            <person name="Mariac C."/>
            <person name="Albertini E."/>
            <person name="Pupilli F."/>
            <person name="Ortiz J.P.A."/>
            <person name="Leblanc O."/>
        </authorList>
    </citation>
    <scope>NUCLEOTIDE SEQUENCE [LARGE SCALE GENOMIC DNA]</scope>
    <source>
        <strain evidence="1">R1</strain>
        <tissue evidence="1">Leaf</tissue>
    </source>
</reference>
<accession>A0AAQ3U5Y9</accession>